<dbReference type="Proteomes" id="UP000768646">
    <property type="component" value="Unassembled WGS sequence"/>
</dbReference>
<comment type="caution">
    <text evidence="1">The sequence shown here is derived from an EMBL/GenBank/DDBJ whole genome shotgun (WGS) entry which is preliminary data.</text>
</comment>
<organism evidence="1 2">
    <name type="scientific">Pneumocystis oryctolagi</name>
    <dbReference type="NCBI Taxonomy" id="42067"/>
    <lineage>
        <taxon>Eukaryota</taxon>
        <taxon>Fungi</taxon>
        <taxon>Dikarya</taxon>
        <taxon>Ascomycota</taxon>
        <taxon>Taphrinomycotina</taxon>
        <taxon>Pneumocystomycetes</taxon>
        <taxon>Pneumocystaceae</taxon>
        <taxon>Pneumocystis</taxon>
    </lineage>
</organism>
<gene>
    <name evidence="1" type="ORF">PORY_000750</name>
</gene>
<accession>A0ACB7CE99</accession>
<name>A0ACB7CE99_9ASCO</name>
<evidence type="ECO:0000313" key="1">
    <source>
        <dbReference type="EMBL" id="KAG4305840.1"/>
    </source>
</evidence>
<evidence type="ECO:0000313" key="2">
    <source>
        <dbReference type="Proteomes" id="UP000768646"/>
    </source>
</evidence>
<keyword evidence="2" id="KW-1185">Reference proteome</keyword>
<protein>
    <submittedName>
        <fullName evidence="1">Uncharacterized protein</fullName>
    </submittedName>
</protein>
<reference evidence="1 2" key="1">
    <citation type="journal article" date="2021" name="Commun. Biol.">
        <title>Genomic insights into the host specific adaptation of the Pneumocystis genus.</title>
        <authorList>
            <person name="Cisse O.H."/>
            <person name="Ma L."/>
            <person name="Dekker J.P."/>
            <person name="Khil P.P."/>
            <person name="Youn J.-H."/>
            <person name="Brenchley J.M."/>
            <person name="Blair R."/>
            <person name="Pahar B."/>
            <person name="Chabe M."/>
            <person name="Van Rompay K.K.A."/>
            <person name="Keesler R."/>
            <person name="Sukura A."/>
            <person name="Hirsch V."/>
            <person name="Kutty G."/>
            <person name="Liu Y."/>
            <person name="Peng L."/>
            <person name="Chen J."/>
            <person name="Song J."/>
            <person name="Weissenbacher-Lang C."/>
            <person name="Xu J."/>
            <person name="Upham N.S."/>
            <person name="Stajich J.E."/>
            <person name="Cuomo C.A."/>
            <person name="Cushion M.T."/>
            <person name="Kovacs J.A."/>
        </authorList>
    </citation>
    <scope>NUCLEOTIDE SEQUENCE [LARGE SCALE GENOMIC DNA]</scope>
    <source>
        <strain evidence="1 2">RABM</strain>
    </source>
</reference>
<dbReference type="EMBL" id="JABTEG010000002">
    <property type="protein sequence ID" value="KAG4305840.1"/>
    <property type="molecule type" value="Genomic_DNA"/>
</dbReference>
<proteinExistence type="predicted"/>
<sequence>MDKQGKILKFLTLLLLKTYSIKSSDFSTENSPCYEIKQHTQSWRYGIELALHKDIQMDMFRHFGLNLIEHSIRCNWNTYVDEDKTHIQNFMIRMCYDVGVRNGISHDQQEAYYIKQKISQILSRIVEKNWEFVLSDVDSALQDMFLISPTARDISLNTILNLIENAFQYNDNSDVSKGFTLSTGIISILCSSNVLKIMYPNGLPNPLKIRENNSGWINIFKKSIESYFGTIDTSCFPKINEVEIIHILNCLKSCLFWIPTKSILESGILNQLCFALLQGDIEIKTISSDCLHTLFIRPLSAEDKLLEVIHTFFEPNNLNYLRILMEDISSQIQHNDYNNFDEKKYTFLKKIVETIIALGTSHILNNNKKDTFCHLNIYLDLVIFITKHPSLIVSSISLPFWITLLKSHLNKENATISILPHLLDVISNRLIRYENAQILLKNSPEIKFLNHDIETVQEMHTRDCLSYAQQHIKVFFETCSDLISDDQTVSSKKKTNYLFYDSNFTFIETILKGYKVLDEENKHLHNDLKEVLLSFLIYCFQKTVDMNIKEPLILSRQIQILITFLCFFKKKEFLIPVLEKTISAAVYSHSYSNFDKIQEIYELRRKCNQELLRLALELSDLLWSIYPQLEKIIYGIINEEFNENENTVFNTFLLIISQKSNNTLDEKMYHFQYITSRLINAWNKTTSRFDFTVFNGFFDLLGLQKIAQYIQSKNIQSFQDLDTTHLDIEGKQLINELKETRKLIWPISGFQKFADYHLKIVSLKNNDNDYISRLWEPIIDFILPYLFSIIKHIHALHNPDNWTSFIPELQFIISQSIVEKFWLHGISLISKDEFYEQISRSESRTIELAYGLGHFLRKNRDYCYSIIGLFSNFGIYFYKNPNLIQNIINSFFTDIKGLSLYAWSNILDLSISPLLIKCPYEYQAIFFKTLLPYLFTEINKELVSKWSAISERGLVSNNDFSEIFYQNKDLSDEMIQESLLRHLSFVTVKLLRDLLIPSNKAQSITNISENFKTDNIPYILQNYEILESLFPLLLHLVMLHDTRTSHNAVLILRSVVPILINSPNTQICAFITNDLFKACLVAVNDTYLVSIHHEIVTILIQIYTLAHERGFHQSKNILLSMVSDSKKFYDFEIKLFNIKNSKSKRAVMIDFLSSLGIKPGINGKKCSKKFTCLNVNTNEIIKRIDSKIKASDTYKEDILEREENIELSVLFE</sequence>